<reference evidence="3" key="2">
    <citation type="submission" date="2020-05" db="UniProtKB">
        <authorList>
            <consortium name="EnsemblMetazoa"/>
        </authorList>
    </citation>
    <scope>IDENTIFICATION</scope>
    <source>
        <strain evidence="3">wikel</strain>
    </source>
</reference>
<gene>
    <name evidence="2" type="ORF">IscW_ISCW007473</name>
</gene>
<keyword evidence="4" id="KW-1185">Reference proteome</keyword>
<dbReference type="VEuPathDB" id="VectorBase:ISCW007473"/>
<dbReference type="SUPFAM" id="SSF53474">
    <property type="entry name" value="alpha/beta-Hydrolases"/>
    <property type="match status" value="1"/>
</dbReference>
<dbReference type="VEuPathDB" id="VectorBase:ISCI007473"/>
<dbReference type="STRING" id="6945.B7PV23"/>
<organism>
    <name type="scientific">Ixodes scapularis</name>
    <name type="common">Black-legged tick</name>
    <name type="synonym">Deer tick</name>
    <dbReference type="NCBI Taxonomy" id="6945"/>
    <lineage>
        <taxon>Eukaryota</taxon>
        <taxon>Metazoa</taxon>
        <taxon>Ecdysozoa</taxon>
        <taxon>Arthropoda</taxon>
        <taxon>Chelicerata</taxon>
        <taxon>Arachnida</taxon>
        <taxon>Acari</taxon>
        <taxon>Parasitiformes</taxon>
        <taxon>Ixodida</taxon>
        <taxon>Ixodoidea</taxon>
        <taxon>Ixodidae</taxon>
        <taxon>Ixodinae</taxon>
        <taxon>Ixodes</taxon>
    </lineage>
</organism>
<reference evidence="2 4" key="1">
    <citation type="submission" date="2008-03" db="EMBL/GenBank/DDBJ databases">
        <title>Annotation of Ixodes scapularis.</title>
        <authorList>
            <consortium name="Ixodes scapularis Genome Project Consortium"/>
            <person name="Caler E."/>
            <person name="Hannick L.I."/>
            <person name="Bidwell S."/>
            <person name="Joardar V."/>
            <person name="Thiagarajan M."/>
            <person name="Amedeo P."/>
            <person name="Galinsky K.J."/>
            <person name="Schobel S."/>
            <person name="Inman J."/>
            <person name="Hostetler J."/>
            <person name="Miller J."/>
            <person name="Hammond M."/>
            <person name="Megy K."/>
            <person name="Lawson D."/>
            <person name="Kodira C."/>
            <person name="Sutton G."/>
            <person name="Meyer J."/>
            <person name="Hill C.A."/>
            <person name="Birren B."/>
            <person name="Nene V."/>
            <person name="Collins F."/>
            <person name="Alarcon-Chaidez F."/>
            <person name="Wikel S."/>
            <person name="Strausberg R."/>
        </authorList>
    </citation>
    <scope>NUCLEOTIDE SEQUENCE [LARGE SCALE GENOMIC DNA]</scope>
    <source>
        <strain evidence="4">Wikel</strain>
        <strain evidence="2">Wikel colony</strain>
    </source>
</reference>
<dbReference type="EMBL" id="ABJB010243878">
    <property type="status" value="NOT_ANNOTATED_CDS"/>
    <property type="molecule type" value="Genomic_DNA"/>
</dbReference>
<dbReference type="InterPro" id="IPR006693">
    <property type="entry name" value="AB_hydrolase_lipase"/>
</dbReference>
<sequence>MLPSPQAELIRSKGYAAEEHQVVTQDGYVLSLQRIPHGRSSATSWKSPPPVLLVHGLFSSAVEWVINHPNQSLGFLLADSGYDVWLGNFRGTPYANRHVEYENTDGRYWNFR</sequence>
<dbReference type="EMBL" id="ABJB010914627">
    <property type="status" value="NOT_ANNOTATED_CDS"/>
    <property type="molecule type" value="Genomic_DNA"/>
</dbReference>
<dbReference type="EMBL" id="ABJB010810031">
    <property type="status" value="NOT_ANNOTATED_CDS"/>
    <property type="molecule type" value="Genomic_DNA"/>
</dbReference>
<dbReference type="FunFam" id="3.40.50.1820:FF:000711">
    <property type="entry name" value="Lipase"/>
    <property type="match status" value="1"/>
</dbReference>
<dbReference type="EMBL" id="DS796887">
    <property type="protein sequence ID" value="EEC10445.1"/>
    <property type="molecule type" value="Genomic_DNA"/>
</dbReference>
<dbReference type="InterPro" id="IPR029058">
    <property type="entry name" value="AB_hydrolase_fold"/>
</dbReference>
<dbReference type="InParanoid" id="B7PV23"/>
<dbReference type="Pfam" id="PF04083">
    <property type="entry name" value="Abhydro_lipase"/>
    <property type="match status" value="1"/>
</dbReference>
<dbReference type="AlphaFoldDB" id="B7PV23"/>
<name>B7PV23_IXOSC</name>
<evidence type="ECO:0000259" key="1">
    <source>
        <dbReference type="Pfam" id="PF04083"/>
    </source>
</evidence>
<dbReference type="PaxDb" id="6945-B7PV23"/>
<dbReference type="Gene3D" id="3.40.50.1820">
    <property type="entry name" value="alpha/beta hydrolase"/>
    <property type="match status" value="1"/>
</dbReference>
<feature type="domain" description="Partial AB-hydrolase lipase" evidence="1">
    <location>
        <begin position="7"/>
        <end position="67"/>
    </location>
</feature>
<dbReference type="PANTHER" id="PTHR11005">
    <property type="entry name" value="LYSOSOMAL ACID LIPASE-RELATED"/>
    <property type="match status" value="1"/>
</dbReference>
<dbReference type="GO" id="GO:0006629">
    <property type="term" value="P:lipid metabolic process"/>
    <property type="evidence" value="ECO:0007669"/>
    <property type="project" value="InterPro"/>
</dbReference>
<dbReference type="Proteomes" id="UP000001555">
    <property type="component" value="Unassembled WGS sequence"/>
</dbReference>
<dbReference type="HOGENOM" id="CLU_141202_0_0_1"/>
<dbReference type="EnsemblMetazoa" id="ISCW007473-RA">
    <property type="protein sequence ID" value="ISCW007473-PA"/>
    <property type="gene ID" value="ISCW007473"/>
</dbReference>
<accession>B7PV23</accession>
<protein>
    <recommendedName>
        <fullName evidence="1">Partial AB-hydrolase lipase domain-containing protein</fullName>
    </recommendedName>
</protein>
<evidence type="ECO:0000313" key="2">
    <source>
        <dbReference type="EMBL" id="EEC10445.1"/>
    </source>
</evidence>
<evidence type="ECO:0000313" key="3">
    <source>
        <dbReference type="EnsemblMetazoa" id="ISCW007473-PA"/>
    </source>
</evidence>
<evidence type="ECO:0000313" key="4">
    <source>
        <dbReference type="Proteomes" id="UP000001555"/>
    </source>
</evidence>
<proteinExistence type="predicted"/>